<name>A0A0E9Q8H5_ANGAN</name>
<dbReference type="EMBL" id="GBXM01096174">
    <property type="protein sequence ID" value="JAH12403.1"/>
    <property type="molecule type" value="Transcribed_RNA"/>
</dbReference>
<evidence type="ECO:0000313" key="1">
    <source>
        <dbReference type="EMBL" id="JAH12403.1"/>
    </source>
</evidence>
<accession>A0A0E9Q8H5</accession>
<organism evidence="1">
    <name type="scientific">Anguilla anguilla</name>
    <name type="common">European freshwater eel</name>
    <name type="synonym">Muraena anguilla</name>
    <dbReference type="NCBI Taxonomy" id="7936"/>
    <lineage>
        <taxon>Eukaryota</taxon>
        <taxon>Metazoa</taxon>
        <taxon>Chordata</taxon>
        <taxon>Craniata</taxon>
        <taxon>Vertebrata</taxon>
        <taxon>Euteleostomi</taxon>
        <taxon>Actinopterygii</taxon>
        <taxon>Neopterygii</taxon>
        <taxon>Teleostei</taxon>
        <taxon>Anguilliformes</taxon>
        <taxon>Anguillidae</taxon>
        <taxon>Anguilla</taxon>
    </lineage>
</organism>
<reference evidence="1" key="1">
    <citation type="submission" date="2014-11" db="EMBL/GenBank/DDBJ databases">
        <authorList>
            <person name="Amaro Gonzalez C."/>
        </authorList>
    </citation>
    <scope>NUCLEOTIDE SEQUENCE</scope>
</reference>
<reference evidence="1" key="2">
    <citation type="journal article" date="2015" name="Fish Shellfish Immunol.">
        <title>Early steps in the European eel (Anguilla anguilla)-Vibrio vulnificus interaction in the gills: Role of the RtxA13 toxin.</title>
        <authorList>
            <person name="Callol A."/>
            <person name="Pajuelo D."/>
            <person name="Ebbesson L."/>
            <person name="Teles M."/>
            <person name="MacKenzie S."/>
            <person name="Amaro C."/>
        </authorList>
    </citation>
    <scope>NUCLEOTIDE SEQUENCE</scope>
</reference>
<dbReference type="AlphaFoldDB" id="A0A0E9Q8H5"/>
<sequence length="66" mass="7450">MALYSLPCGPTLVTELECQEEVYKTIRKYVLYIAFPQPQKTCFVVIYSTDGIICPSNKLKATTLQS</sequence>
<proteinExistence type="predicted"/>
<protein>
    <submittedName>
        <fullName evidence="1">Uncharacterized protein</fullName>
    </submittedName>
</protein>